<keyword evidence="3" id="KW-1185">Reference proteome</keyword>
<keyword evidence="1" id="KW-0732">Signal</keyword>
<evidence type="ECO:0000313" key="2">
    <source>
        <dbReference type="EMBL" id="GKV23394.1"/>
    </source>
</evidence>
<sequence>MWVLFLGGKFIINPWASLTHAMQIWAPQIVVNGLELGLGSFNIARLCSCRRSCRF</sequence>
<dbReference type="Proteomes" id="UP001054252">
    <property type="component" value="Unassembled WGS sequence"/>
</dbReference>
<gene>
    <name evidence="2" type="ORF">SLEP1_g33129</name>
</gene>
<evidence type="ECO:0000313" key="3">
    <source>
        <dbReference type="Proteomes" id="UP001054252"/>
    </source>
</evidence>
<organism evidence="2 3">
    <name type="scientific">Rubroshorea leprosula</name>
    <dbReference type="NCBI Taxonomy" id="152421"/>
    <lineage>
        <taxon>Eukaryota</taxon>
        <taxon>Viridiplantae</taxon>
        <taxon>Streptophyta</taxon>
        <taxon>Embryophyta</taxon>
        <taxon>Tracheophyta</taxon>
        <taxon>Spermatophyta</taxon>
        <taxon>Magnoliopsida</taxon>
        <taxon>eudicotyledons</taxon>
        <taxon>Gunneridae</taxon>
        <taxon>Pentapetalae</taxon>
        <taxon>rosids</taxon>
        <taxon>malvids</taxon>
        <taxon>Malvales</taxon>
        <taxon>Dipterocarpaceae</taxon>
        <taxon>Rubroshorea</taxon>
    </lineage>
</organism>
<accession>A0AAV5KFM2</accession>
<reference evidence="2 3" key="1">
    <citation type="journal article" date="2021" name="Commun. Biol.">
        <title>The genome of Shorea leprosula (Dipterocarpaceae) highlights the ecological relevance of drought in aseasonal tropical rainforests.</title>
        <authorList>
            <person name="Ng K.K.S."/>
            <person name="Kobayashi M.J."/>
            <person name="Fawcett J.A."/>
            <person name="Hatakeyama M."/>
            <person name="Paape T."/>
            <person name="Ng C.H."/>
            <person name="Ang C.C."/>
            <person name="Tnah L.H."/>
            <person name="Lee C.T."/>
            <person name="Nishiyama T."/>
            <person name="Sese J."/>
            <person name="O'Brien M.J."/>
            <person name="Copetti D."/>
            <person name="Mohd Noor M.I."/>
            <person name="Ong R.C."/>
            <person name="Putra M."/>
            <person name="Sireger I.Z."/>
            <person name="Indrioko S."/>
            <person name="Kosugi Y."/>
            <person name="Izuno A."/>
            <person name="Isagi Y."/>
            <person name="Lee S.L."/>
            <person name="Shimizu K.K."/>
        </authorList>
    </citation>
    <scope>NUCLEOTIDE SEQUENCE [LARGE SCALE GENOMIC DNA]</scope>
    <source>
        <strain evidence="2">214</strain>
    </source>
</reference>
<protein>
    <submittedName>
        <fullName evidence="2">Uncharacterized protein</fullName>
    </submittedName>
</protein>
<dbReference type="EMBL" id="BPVZ01000062">
    <property type="protein sequence ID" value="GKV23394.1"/>
    <property type="molecule type" value="Genomic_DNA"/>
</dbReference>
<evidence type="ECO:0000256" key="1">
    <source>
        <dbReference type="SAM" id="SignalP"/>
    </source>
</evidence>
<comment type="caution">
    <text evidence="2">The sequence shown here is derived from an EMBL/GenBank/DDBJ whole genome shotgun (WGS) entry which is preliminary data.</text>
</comment>
<feature type="chain" id="PRO_5043853963" evidence="1">
    <location>
        <begin position="22"/>
        <end position="55"/>
    </location>
</feature>
<dbReference type="AlphaFoldDB" id="A0AAV5KFM2"/>
<name>A0AAV5KFM2_9ROSI</name>
<proteinExistence type="predicted"/>
<feature type="signal peptide" evidence="1">
    <location>
        <begin position="1"/>
        <end position="21"/>
    </location>
</feature>